<dbReference type="CDD" id="cd02440">
    <property type="entry name" value="AdoMet_MTases"/>
    <property type="match status" value="1"/>
</dbReference>
<evidence type="ECO:0000313" key="2">
    <source>
        <dbReference type="EMBL" id="GGH86207.1"/>
    </source>
</evidence>
<feature type="domain" description="Methyltransferase" evidence="1">
    <location>
        <begin position="104"/>
        <end position="231"/>
    </location>
</feature>
<accession>A0A8J2ZYL9</accession>
<reference evidence="2" key="1">
    <citation type="journal article" date="2014" name="Int. J. Syst. Evol. Microbiol.">
        <title>Complete genome sequence of Corynebacterium casei LMG S-19264T (=DSM 44701T), isolated from a smear-ripened cheese.</title>
        <authorList>
            <consortium name="US DOE Joint Genome Institute (JGI-PGF)"/>
            <person name="Walter F."/>
            <person name="Albersmeier A."/>
            <person name="Kalinowski J."/>
            <person name="Ruckert C."/>
        </authorList>
    </citation>
    <scope>NUCLEOTIDE SEQUENCE</scope>
    <source>
        <strain evidence="2">CGMCC 1.12777</strain>
    </source>
</reference>
<dbReference type="Proteomes" id="UP000656813">
    <property type="component" value="Unassembled WGS sequence"/>
</dbReference>
<proteinExistence type="predicted"/>
<dbReference type="RefSeq" id="WP_188498524.1">
    <property type="nucleotide sequence ID" value="NZ_BMFV01000031.1"/>
</dbReference>
<dbReference type="InterPro" id="IPR025714">
    <property type="entry name" value="Methyltranfer_dom"/>
</dbReference>
<comment type="caution">
    <text evidence="2">The sequence shown here is derived from an EMBL/GenBank/DDBJ whole genome shotgun (WGS) entry which is preliminary data.</text>
</comment>
<dbReference type="EMBL" id="BMFV01000031">
    <property type="protein sequence ID" value="GGH86207.1"/>
    <property type="molecule type" value="Genomic_DNA"/>
</dbReference>
<name>A0A8J2ZYL9_9BACL</name>
<dbReference type="Pfam" id="PF13847">
    <property type="entry name" value="Methyltransf_31"/>
    <property type="match status" value="1"/>
</dbReference>
<keyword evidence="3" id="KW-1185">Reference proteome</keyword>
<sequence>MNIKLEKQQLMWRYLDALELKDLKTNEAFWNHLEGRHDDTLLDRLDDAFIAQIDGTNEEEIYRVKNENLKLSLDVANYSTNLYRSYFEWLIQYTSKYKYQTPEKVLDIGCDNGIVTCFYGLLFPQSKIIGIDIQKNGLKVANELKEKFKLNNVTFLSLDVKEILHHFSPHFFDLITSVRTFHEIIGFPEPPEVESVADLLHLNIKYDEENLLSKIHEALRDEKSTFITTERLIDESALFLWKQALRRANLLIKSSDVMKFHELGHEQHMPLLVAGIKS</sequence>
<organism evidence="2 3">
    <name type="scientific">Pullulanibacillus pueri</name>
    <dbReference type="NCBI Taxonomy" id="1437324"/>
    <lineage>
        <taxon>Bacteria</taxon>
        <taxon>Bacillati</taxon>
        <taxon>Bacillota</taxon>
        <taxon>Bacilli</taxon>
        <taxon>Bacillales</taxon>
        <taxon>Sporolactobacillaceae</taxon>
        <taxon>Pullulanibacillus</taxon>
    </lineage>
</organism>
<evidence type="ECO:0000259" key="1">
    <source>
        <dbReference type="Pfam" id="PF13847"/>
    </source>
</evidence>
<dbReference type="SUPFAM" id="SSF53335">
    <property type="entry name" value="S-adenosyl-L-methionine-dependent methyltransferases"/>
    <property type="match status" value="1"/>
</dbReference>
<dbReference type="AlphaFoldDB" id="A0A8J2ZYL9"/>
<reference evidence="2" key="2">
    <citation type="submission" date="2020-09" db="EMBL/GenBank/DDBJ databases">
        <authorList>
            <person name="Sun Q."/>
            <person name="Zhou Y."/>
        </authorList>
    </citation>
    <scope>NUCLEOTIDE SEQUENCE</scope>
    <source>
        <strain evidence="2">CGMCC 1.12777</strain>
    </source>
</reference>
<gene>
    <name evidence="2" type="ORF">GCM10007096_33370</name>
</gene>
<evidence type="ECO:0000313" key="3">
    <source>
        <dbReference type="Proteomes" id="UP000656813"/>
    </source>
</evidence>
<dbReference type="InterPro" id="IPR029063">
    <property type="entry name" value="SAM-dependent_MTases_sf"/>
</dbReference>
<dbReference type="Gene3D" id="3.40.50.150">
    <property type="entry name" value="Vaccinia Virus protein VP39"/>
    <property type="match status" value="1"/>
</dbReference>
<protein>
    <recommendedName>
        <fullName evidence="1">Methyltransferase domain-containing protein</fullName>
    </recommendedName>
</protein>